<dbReference type="Proteomes" id="UP000885826">
    <property type="component" value="Unassembled WGS sequence"/>
</dbReference>
<dbReference type="InterPro" id="IPR027417">
    <property type="entry name" value="P-loop_NTPase"/>
</dbReference>
<dbReference type="EMBL" id="DRIG01000067">
    <property type="protein sequence ID" value="HEC78755.1"/>
    <property type="molecule type" value="Genomic_DNA"/>
</dbReference>
<organism evidence="2 3">
    <name type="scientific">candidate division WOR-3 bacterium</name>
    <dbReference type="NCBI Taxonomy" id="2052148"/>
    <lineage>
        <taxon>Bacteria</taxon>
        <taxon>Bacteria division WOR-3</taxon>
    </lineage>
</organism>
<gene>
    <name evidence="2" type="ORF">ENI34_06395</name>
</gene>
<dbReference type="PANTHER" id="PTHR42869">
    <property type="entry name" value="SLL0572 PROTEIN"/>
    <property type="match status" value="1"/>
</dbReference>
<accession>A0A9C9EMK2</accession>
<dbReference type="SUPFAM" id="SSF52540">
    <property type="entry name" value="P-loop containing nucleoside triphosphate hydrolases"/>
    <property type="match status" value="1"/>
</dbReference>
<evidence type="ECO:0000259" key="1">
    <source>
        <dbReference type="Pfam" id="PF02492"/>
    </source>
</evidence>
<feature type="domain" description="CobW/HypB/UreG nucleotide-binding" evidence="1">
    <location>
        <begin position="233"/>
        <end position="296"/>
    </location>
</feature>
<dbReference type="Gene3D" id="3.40.50.300">
    <property type="entry name" value="P-loop containing nucleotide triphosphate hydrolases"/>
    <property type="match status" value="1"/>
</dbReference>
<reference evidence="2" key="1">
    <citation type="journal article" date="2020" name="mSystems">
        <title>Genome- and Community-Level Interaction Insights into Carbon Utilization and Element Cycling Functions of Hydrothermarchaeota in Hydrothermal Sediment.</title>
        <authorList>
            <person name="Zhou Z."/>
            <person name="Liu Y."/>
            <person name="Xu W."/>
            <person name="Pan J."/>
            <person name="Luo Z.H."/>
            <person name="Li M."/>
        </authorList>
    </citation>
    <scope>NUCLEOTIDE SEQUENCE</scope>
    <source>
        <strain evidence="2">HyVt-388</strain>
    </source>
</reference>
<sequence length="439" mass="49386">MQRRRVIIMGAAGRDFHNFNLFFRNNPLFKVVCFTATQIPNITGRKYPKELAGRKYPKGIPILPESKLTELIKKYRVDIVVFSYSDISHNYVMNKASEVIAAGADFWLLGLNSSMLKSRRKVISVCAVRTGAGKSQTTRKICDILHKKGISFSVIRHPMPYGNLRKQIVQKFSKLSDMDRHNCTIEEREEYEPHIKRGNTVFAGVDYGKILKQAEKISKVIIWDGGNNDLPFYKPDLHIVVVDPFRVGDEINYHPGEANLRSADVVVINKVDSAPRKNIKLLKENIKKVNKRAVIIEAASPTSVDKPELIRNKKVIVIEDGPTLTHGGMSFGAGIVAAKRLKAKKIIDPRPYVIGSIKGAYKKYPNIGNLLPALGYGEKQIKELERSINKIPADSIIIATPVDLRKFMKLNKPAAKVDYELQVKSGPKLESLIKKHLKI</sequence>
<dbReference type="InterPro" id="IPR003495">
    <property type="entry name" value="CobW/HypB/UreG_nucleotide-bd"/>
</dbReference>
<name>A0A9C9EMK2_UNCW3</name>
<protein>
    <submittedName>
        <fullName evidence="2">GTPase</fullName>
    </submittedName>
</protein>
<evidence type="ECO:0000313" key="2">
    <source>
        <dbReference type="EMBL" id="HEC78755.1"/>
    </source>
</evidence>
<dbReference type="AlphaFoldDB" id="A0A9C9EMK2"/>
<dbReference type="Pfam" id="PF02492">
    <property type="entry name" value="cobW"/>
    <property type="match status" value="1"/>
</dbReference>
<evidence type="ECO:0000313" key="3">
    <source>
        <dbReference type="Proteomes" id="UP000885826"/>
    </source>
</evidence>
<dbReference type="PANTHER" id="PTHR42869:SF1">
    <property type="entry name" value="SLL0572 PROTEIN"/>
    <property type="match status" value="1"/>
</dbReference>
<proteinExistence type="predicted"/>
<comment type="caution">
    <text evidence="2">The sequence shown here is derived from an EMBL/GenBank/DDBJ whole genome shotgun (WGS) entry which is preliminary data.</text>
</comment>
<dbReference type="InterPro" id="IPR053199">
    <property type="entry name" value="cDPG_synthetase-like"/>
</dbReference>